<keyword evidence="2" id="KW-0472">Membrane</keyword>
<evidence type="ECO:0000313" key="3">
    <source>
        <dbReference type="EMBL" id="GGM31228.1"/>
    </source>
</evidence>
<feature type="region of interest" description="Disordered" evidence="1">
    <location>
        <begin position="23"/>
        <end position="95"/>
    </location>
</feature>
<keyword evidence="2" id="KW-1133">Transmembrane helix</keyword>
<evidence type="ECO:0000256" key="2">
    <source>
        <dbReference type="SAM" id="Phobius"/>
    </source>
</evidence>
<gene>
    <name evidence="3" type="ORF">GCM10011351_16730</name>
</gene>
<feature type="compositionally biased region" description="Polar residues" evidence="1">
    <location>
        <begin position="33"/>
        <end position="43"/>
    </location>
</feature>
<keyword evidence="2" id="KW-0812">Transmembrane</keyword>
<dbReference type="AlphaFoldDB" id="A0A917TPP2"/>
<feature type="compositionally biased region" description="Polar residues" evidence="1">
    <location>
        <begin position="81"/>
        <end position="95"/>
    </location>
</feature>
<proteinExistence type="predicted"/>
<feature type="compositionally biased region" description="Polar residues" evidence="1">
    <location>
        <begin position="50"/>
        <end position="69"/>
    </location>
</feature>
<reference evidence="3" key="1">
    <citation type="journal article" date="2014" name="Int. J. Syst. Evol. Microbiol.">
        <title>Complete genome sequence of Corynebacterium casei LMG S-19264T (=DSM 44701T), isolated from a smear-ripened cheese.</title>
        <authorList>
            <consortium name="US DOE Joint Genome Institute (JGI-PGF)"/>
            <person name="Walter F."/>
            <person name="Albersmeier A."/>
            <person name="Kalinowski J."/>
            <person name="Ruckert C."/>
        </authorList>
    </citation>
    <scope>NUCLEOTIDE SEQUENCE</scope>
    <source>
        <strain evidence="3">CGMCC 1.6333</strain>
    </source>
</reference>
<evidence type="ECO:0000313" key="4">
    <source>
        <dbReference type="Proteomes" id="UP000618460"/>
    </source>
</evidence>
<protein>
    <submittedName>
        <fullName evidence="3">Uncharacterized protein</fullName>
    </submittedName>
</protein>
<dbReference type="RefSeq" id="WP_117154420.1">
    <property type="nucleotide sequence ID" value="NZ_BMLG01000007.1"/>
</dbReference>
<feature type="transmembrane region" description="Helical" evidence="2">
    <location>
        <begin position="6"/>
        <end position="23"/>
    </location>
</feature>
<organism evidence="3 4">
    <name type="scientific">Paraliobacillus quinghaiensis</name>
    <dbReference type="NCBI Taxonomy" id="470815"/>
    <lineage>
        <taxon>Bacteria</taxon>
        <taxon>Bacillati</taxon>
        <taxon>Bacillota</taxon>
        <taxon>Bacilli</taxon>
        <taxon>Bacillales</taxon>
        <taxon>Bacillaceae</taxon>
        <taxon>Paraliobacillus</taxon>
    </lineage>
</organism>
<accession>A0A917TPP2</accession>
<dbReference type="EMBL" id="BMLG01000007">
    <property type="protein sequence ID" value="GGM31228.1"/>
    <property type="molecule type" value="Genomic_DNA"/>
</dbReference>
<sequence length="156" mass="17773">MDEIFPFLMILFAIGSGLVSFFGKKQEDDNSNKKTTSPRPNNRQQDKQVKNTVRNEPSSEGRSSMSTYMNERKEQLEALRSNYTSDNSDVSQNRMQEVVDLNRKKDHTAGKKKRKTGISLARNISKEGLAESVIMAEVLGSPRAKKPYQNRPYARK</sequence>
<dbReference type="OrthoDB" id="2692154at2"/>
<keyword evidence="4" id="KW-1185">Reference proteome</keyword>
<comment type="caution">
    <text evidence="3">The sequence shown here is derived from an EMBL/GenBank/DDBJ whole genome shotgun (WGS) entry which is preliminary data.</text>
</comment>
<reference evidence="3" key="2">
    <citation type="submission" date="2020-09" db="EMBL/GenBank/DDBJ databases">
        <authorList>
            <person name="Sun Q."/>
            <person name="Zhou Y."/>
        </authorList>
    </citation>
    <scope>NUCLEOTIDE SEQUENCE</scope>
    <source>
        <strain evidence="3">CGMCC 1.6333</strain>
    </source>
</reference>
<dbReference type="Proteomes" id="UP000618460">
    <property type="component" value="Unassembled WGS sequence"/>
</dbReference>
<evidence type="ECO:0000256" key="1">
    <source>
        <dbReference type="SAM" id="MobiDB-lite"/>
    </source>
</evidence>
<name>A0A917TPP2_9BACI</name>